<dbReference type="GO" id="GO:0004029">
    <property type="term" value="F:aldehyde dehydrogenase (NAD+) activity"/>
    <property type="evidence" value="ECO:0007669"/>
    <property type="project" value="UniProtKB-EC"/>
</dbReference>
<evidence type="ECO:0000256" key="3">
    <source>
        <dbReference type="ARBA" id="ARBA00023097"/>
    </source>
</evidence>
<evidence type="ECO:0000313" key="8">
    <source>
        <dbReference type="Proteomes" id="UP000555393"/>
    </source>
</evidence>
<dbReference type="InterPro" id="IPR016161">
    <property type="entry name" value="Ald_DH/histidinol_DH"/>
</dbReference>
<dbReference type="FunFam" id="3.40.309.10:FF:000012">
    <property type="entry name" value="Betaine aldehyde dehydrogenase"/>
    <property type="match status" value="1"/>
</dbReference>
<dbReference type="SUPFAM" id="SSF53720">
    <property type="entry name" value="ALDH-like"/>
    <property type="match status" value="1"/>
</dbReference>
<evidence type="ECO:0000259" key="6">
    <source>
        <dbReference type="Pfam" id="PF00171"/>
    </source>
</evidence>
<accession>A0A841LW71</accession>
<dbReference type="InterPro" id="IPR016160">
    <property type="entry name" value="Ald_DH_CS_CYS"/>
</dbReference>
<dbReference type="AlphaFoldDB" id="A0A841LW71"/>
<organism evidence="7 8">
    <name type="scientific">Paenochrobactrum gallinarii</name>
    <dbReference type="NCBI Taxonomy" id="643673"/>
    <lineage>
        <taxon>Bacteria</taxon>
        <taxon>Pseudomonadati</taxon>
        <taxon>Pseudomonadota</taxon>
        <taxon>Alphaproteobacteria</taxon>
        <taxon>Hyphomicrobiales</taxon>
        <taxon>Brucellaceae</taxon>
        <taxon>Paenochrobactrum</taxon>
    </lineage>
</organism>
<evidence type="ECO:0000256" key="4">
    <source>
        <dbReference type="ARBA" id="ARBA00024226"/>
    </source>
</evidence>
<protein>
    <recommendedName>
        <fullName evidence="4">aldehyde dehydrogenase (NAD(+))</fullName>
        <ecNumber evidence="4">1.2.1.3</ecNumber>
    </recommendedName>
</protein>
<dbReference type="PROSITE" id="PS00070">
    <property type="entry name" value="ALDEHYDE_DEHYDR_CYS"/>
    <property type="match status" value="1"/>
</dbReference>
<evidence type="ECO:0000256" key="1">
    <source>
        <dbReference type="ARBA" id="ARBA00009986"/>
    </source>
</evidence>
<keyword evidence="8" id="KW-1185">Reference proteome</keyword>
<dbReference type="Pfam" id="PF00171">
    <property type="entry name" value="Aldedh"/>
    <property type="match status" value="1"/>
</dbReference>
<name>A0A841LW71_9HYPH</name>
<reference evidence="7 8" key="1">
    <citation type="submission" date="2020-08" db="EMBL/GenBank/DDBJ databases">
        <title>Genomic Encyclopedia of Type Strains, Phase IV (KMG-IV): sequencing the most valuable type-strain genomes for metagenomic binning, comparative biology and taxonomic classification.</title>
        <authorList>
            <person name="Goeker M."/>
        </authorList>
    </citation>
    <scope>NUCLEOTIDE SEQUENCE [LARGE SCALE GENOMIC DNA]</scope>
    <source>
        <strain evidence="7 8">DSM 22336</strain>
    </source>
</reference>
<dbReference type="RefSeq" id="WP_184221426.1">
    <property type="nucleotide sequence ID" value="NZ_JACIIU010000004.1"/>
</dbReference>
<dbReference type="Gene3D" id="3.40.309.10">
    <property type="entry name" value="Aldehyde Dehydrogenase, Chain A, domain 2"/>
    <property type="match status" value="1"/>
</dbReference>
<comment type="similarity">
    <text evidence="1">Belongs to the aldehyde dehydrogenase family.</text>
</comment>
<dbReference type="PANTHER" id="PTHR42804">
    <property type="entry name" value="ALDEHYDE DEHYDROGENASE"/>
    <property type="match status" value="1"/>
</dbReference>
<dbReference type="PANTHER" id="PTHR42804:SF1">
    <property type="entry name" value="ALDEHYDE DEHYDROGENASE-RELATED"/>
    <property type="match status" value="1"/>
</dbReference>
<sequence length="475" mass="51075">MQNSKKFYIDGAWVDPVVPATIDVIDPSTEQIFATISAGSKADADKAVAAAKAAFTSFSQTTKQERLELLKRILAAYNARTEEFGKVISQEMGAPLDMAISDQAGIGTGHLAQMIKTLEEFDFDYMQGQTKITHEPVGVVAMITPWNWPINQIASKVAPAIAAGCTMVLKPSEIAPLNAILFAEIMHEAGVPKGVFNLVNGDGPSVGQVLAEHKDVDMVSFTGSTRAGVIVAQSAAPTVKRVHQELGGKSPNIVLRSADLKKAIPAGVFHCFNNSGQSCNAPTRMYVPSEKMDEVIALAKVAAEKVRVGAPSDANTTMGPVVSEVQYNKIQELIQSGIDEGAELVTGGTGRPAELNSGYYVRPTVFARVQQDMRIAREEIFGPVLSILEYDTVENAIELANDTEYGLASYIQGDLEEARAIAPKLRTGTVRINRPDWDSAAPFGGYKQSGNGREYGLFGLMEFLEIKGILGYEEA</sequence>
<keyword evidence="2 7" id="KW-0560">Oxidoreductase</keyword>
<evidence type="ECO:0000313" key="7">
    <source>
        <dbReference type="EMBL" id="MBB6260737.1"/>
    </source>
</evidence>
<dbReference type="InterPro" id="IPR015590">
    <property type="entry name" value="Aldehyde_DH_dom"/>
</dbReference>
<dbReference type="Gene3D" id="3.40.605.10">
    <property type="entry name" value="Aldehyde Dehydrogenase, Chain A, domain 1"/>
    <property type="match status" value="1"/>
</dbReference>
<keyword evidence="3" id="KW-0558">Oxidation</keyword>
<dbReference type="Proteomes" id="UP000555393">
    <property type="component" value="Unassembled WGS sequence"/>
</dbReference>
<proteinExistence type="inferred from homology"/>
<comment type="caution">
    <text evidence="7">The sequence shown here is derived from an EMBL/GenBank/DDBJ whole genome shotgun (WGS) entry which is preliminary data.</text>
</comment>
<evidence type="ECO:0000256" key="2">
    <source>
        <dbReference type="ARBA" id="ARBA00023002"/>
    </source>
</evidence>
<dbReference type="FunFam" id="3.40.605.10:FF:000007">
    <property type="entry name" value="NAD/NADP-dependent betaine aldehyde dehydrogenase"/>
    <property type="match status" value="1"/>
</dbReference>
<dbReference type="EC" id="1.2.1.3" evidence="4"/>
<dbReference type="CDD" id="cd07138">
    <property type="entry name" value="ALDH_CddD_SSP0762"/>
    <property type="match status" value="1"/>
</dbReference>
<evidence type="ECO:0000256" key="5">
    <source>
        <dbReference type="ARBA" id="ARBA00049194"/>
    </source>
</evidence>
<dbReference type="InterPro" id="IPR016162">
    <property type="entry name" value="Ald_DH_N"/>
</dbReference>
<comment type="catalytic activity">
    <reaction evidence="5">
        <text>an aldehyde + NAD(+) + H2O = a carboxylate + NADH + 2 H(+)</text>
        <dbReference type="Rhea" id="RHEA:16185"/>
        <dbReference type="ChEBI" id="CHEBI:15377"/>
        <dbReference type="ChEBI" id="CHEBI:15378"/>
        <dbReference type="ChEBI" id="CHEBI:17478"/>
        <dbReference type="ChEBI" id="CHEBI:29067"/>
        <dbReference type="ChEBI" id="CHEBI:57540"/>
        <dbReference type="ChEBI" id="CHEBI:57945"/>
        <dbReference type="EC" id="1.2.1.3"/>
    </reaction>
</comment>
<gene>
    <name evidence="7" type="ORF">FHS77_001278</name>
</gene>
<feature type="domain" description="Aldehyde dehydrogenase" evidence="6">
    <location>
        <begin position="13"/>
        <end position="467"/>
    </location>
</feature>
<dbReference type="EMBL" id="JACIIU010000004">
    <property type="protein sequence ID" value="MBB6260737.1"/>
    <property type="molecule type" value="Genomic_DNA"/>
</dbReference>
<dbReference type="InterPro" id="IPR016163">
    <property type="entry name" value="Ald_DH_C"/>
</dbReference>